<dbReference type="PANTHER" id="PTHR13230">
    <property type="entry name" value="GENERAL TRANSCRIPTION FACTOR IIIC, POLYPEPTIDE 5"/>
    <property type="match status" value="1"/>
</dbReference>
<dbReference type="GO" id="GO:0001002">
    <property type="term" value="F:RNA polymerase III type 1 promoter sequence-specific DNA binding"/>
    <property type="evidence" value="ECO:0007669"/>
    <property type="project" value="TreeGrafter"/>
</dbReference>
<dbReference type="InterPro" id="IPR042536">
    <property type="entry name" value="TFIIIC_tauA_Sfc1"/>
</dbReference>
<dbReference type="InterPro" id="IPR019136">
    <property type="entry name" value="TF_IIIC_su-5_HTH"/>
</dbReference>
<accession>A0A8J2RZJ6</accession>
<feature type="compositionally biased region" description="Acidic residues" evidence="5">
    <location>
        <begin position="486"/>
        <end position="500"/>
    </location>
</feature>
<comment type="caution">
    <text evidence="8">The sequence shown here is derived from an EMBL/GenBank/DDBJ whole genome shotgun (WGS) entry which is preliminary data.</text>
</comment>
<dbReference type="GO" id="GO:0005634">
    <property type="term" value="C:nucleus"/>
    <property type="evidence" value="ECO:0007669"/>
    <property type="project" value="UniProtKB-SubCell"/>
</dbReference>
<organism evidence="8 9">
    <name type="scientific">Daphnia galeata</name>
    <dbReference type="NCBI Taxonomy" id="27404"/>
    <lineage>
        <taxon>Eukaryota</taxon>
        <taxon>Metazoa</taxon>
        <taxon>Ecdysozoa</taxon>
        <taxon>Arthropoda</taxon>
        <taxon>Crustacea</taxon>
        <taxon>Branchiopoda</taxon>
        <taxon>Diplostraca</taxon>
        <taxon>Cladocera</taxon>
        <taxon>Anomopoda</taxon>
        <taxon>Daphniidae</taxon>
        <taxon>Daphnia</taxon>
    </lineage>
</organism>
<feature type="domain" description="Transcription factor IIIC subunit 5 HTH" evidence="6">
    <location>
        <begin position="195"/>
        <end position="344"/>
    </location>
</feature>
<evidence type="ECO:0000313" key="9">
    <source>
        <dbReference type="Proteomes" id="UP000789390"/>
    </source>
</evidence>
<name>A0A8J2RZJ6_9CRUS</name>
<feature type="compositionally biased region" description="Polar residues" evidence="5">
    <location>
        <begin position="371"/>
        <end position="392"/>
    </location>
</feature>
<evidence type="ECO:0000313" key="8">
    <source>
        <dbReference type="EMBL" id="CAH0108623.1"/>
    </source>
</evidence>
<dbReference type="InterPro" id="IPR041499">
    <property type="entry name" value="Tfc1/Sfc1_N"/>
</dbReference>
<protein>
    <recommendedName>
        <fullName evidence="10">General transcription factor 3C polypeptide 5</fullName>
    </recommendedName>
</protein>
<dbReference type="FunFam" id="3.30.200.160:FF:000002">
    <property type="entry name" value="Transcription factor IIIC, subunit 5"/>
    <property type="match status" value="1"/>
</dbReference>
<keyword evidence="3" id="KW-0804">Transcription</keyword>
<sequence>MEEGSDKQSSSQHPSELDVSQLKMEEGSDSDDQSNPQHPSKLDVSQLKRSIVSIEYPGRVNNLDEAYRTMGGLQMMSTVHSKENRKIELRFRPDDPFCKPTHGEQIMTHNLLVKIVKKTRKNRLTQKEEITYHTQLEGVIKKTYKFLGLCDFQYLPMVENTDKEELADKFMSILELVVPQKLESLEWLHEDAPVFMSPPVFSRMDLPVDYHFRKENMNALGMQYDGNVIGRLRKKRAMQTIFLEYNGGPSPQQPRDMALCNLTVRFILPDDLALIKKMFEERPVWTKAALIYNVAGVDKNSLRFILASVAYYFTNGPWRNAWVRIGYDPRKDPEARIYQILDYRISQNYRNKVVPKRSYSKYNQPHKYASTMRTKTSSIRQTADTPSTSSNQVEKKGENTYVFRPGMIPQCRQMFYQYLDIFVPEIKELLSTSPVSEKCNERYGWYPSHVEDETRRIMNNYISESFAGLNPEKKGKKKRKVQEDTLGGEEDEDSEEEDLQLDGHNLEDSDDEEDFVAEDDDEYKPPGKK</sequence>
<dbReference type="InterPro" id="IPR040454">
    <property type="entry name" value="TF_IIIC_Tfc1/Sfc1"/>
</dbReference>
<dbReference type="GO" id="GO:0006384">
    <property type="term" value="P:transcription initiation at RNA polymerase III promoter"/>
    <property type="evidence" value="ECO:0007669"/>
    <property type="project" value="InterPro"/>
</dbReference>
<feature type="region of interest" description="Disordered" evidence="5">
    <location>
        <begin position="370"/>
        <end position="396"/>
    </location>
</feature>
<evidence type="ECO:0000259" key="7">
    <source>
        <dbReference type="Pfam" id="PF17682"/>
    </source>
</evidence>
<evidence type="ECO:0000256" key="5">
    <source>
        <dbReference type="SAM" id="MobiDB-lite"/>
    </source>
</evidence>
<dbReference type="OrthoDB" id="5598268at2759"/>
<feature type="region of interest" description="Disordered" evidence="5">
    <location>
        <begin position="1"/>
        <end position="46"/>
    </location>
</feature>
<keyword evidence="2" id="KW-0238">DNA-binding</keyword>
<feature type="region of interest" description="Disordered" evidence="5">
    <location>
        <begin position="468"/>
        <end position="529"/>
    </location>
</feature>
<dbReference type="GO" id="GO:0001003">
    <property type="term" value="F:RNA polymerase III type 2 promoter sequence-specific DNA binding"/>
    <property type="evidence" value="ECO:0007669"/>
    <property type="project" value="TreeGrafter"/>
</dbReference>
<feature type="compositionally biased region" description="Acidic residues" evidence="5">
    <location>
        <begin position="508"/>
        <end position="522"/>
    </location>
</feature>
<dbReference type="Pfam" id="PF09734">
    <property type="entry name" value="Tau95"/>
    <property type="match status" value="1"/>
</dbReference>
<dbReference type="Proteomes" id="UP000789390">
    <property type="component" value="Unassembled WGS sequence"/>
</dbReference>
<dbReference type="Gene3D" id="3.30.200.160">
    <property type="entry name" value="TFIIIC, subcomplex tauA, subunit Sfc1, barrel domain"/>
    <property type="match status" value="1"/>
</dbReference>
<dbReference type="PANTHER" id="PTHR13230:SF5">
    <property type="entry name" value="GENERAL TRANSCRIPTION FACTOR 3C POLYPEPTIDE 5"/>
    <property type="match status" value="1"/>
</dbReference>
<comment type="subcellular location">
    <subcellularLocation>
        <location evidence="1">Nucleus</location>
    </subcellularLocation>
</comment>
<keyword evidence="9" id="KW-1185">Reference proteome</keyword>
<evidence type="ECO:0000256" key="2">
    <source>
        <dbReference type="ARBA" id="ARBA00023125"/>
    </source>
</evidence>
<gene>
    <name evidence="8" type="ORF">DGAL_LOCUS12019</name>
</gene>
<evidence type="ECO:0008006" key="10">
    <source>
        <dbReference type="Google" id="ProtNLM"/>
    </source>
</evidence>
<evidence type="ECO:0000259" key="6">
    <source>
        <dbReference type="Pfam" id="PF09734"/>
    </source>
</evidence>
<dbReference type="AlphaFoldDB" id="A0A8J2RZJ6"/>
<dbReference type="EMBL" id="CAKKLH010000286">
    <property type="protein sequence ID" value="CAH0108623.1"/>
    <property type="molecule type" value="Genomic_DNA"/>
</dbReference>
<evidence type="ECO:0000256" key="1">
    <source>
        <dbReference type="ARBA" id="ARBA00004123"/>
    </source>
</evidence>
<reference evidence="8" key="1">
    <citation type="submission" date="2021-11" db="EMBL/GenBank/DDBJ databases">
        <authorList>
            <person name="Schell T."/>
        </authorList>
    </citation>
    <scope>NUCLEOTIDE SEQUENCE</scope>
    <source>
        <strain evidence="8">M5</strain>
    </source>
</reference>
<dbReference type="Pfam" id="PF17682">
    <property type="entry name" value="Tau95_N"/>
    <property type="match status" value="1"/>
</dbReference>
<evidence type="ECO:0000256" key="4">
    <source>
        <dbReference type="ARBA" id="ARBA00023242"/>
    </source>
</evidence>
<keyword evidence="4" id="KW-0539">Nucleus</keyword>
<proteinExistence type="predicted"/>
<evidence type="ECO:0000256" key="3">
    <source>
        <dbReference type="ARBA" id="ARBA00023163"/>
    </source>
</evidence>
<feature type="domain" description="Transcription factor IIIC subunit Tfc1/Sfc1 triple barrel" evidence="7">
    <location>
        <begin position="52"/>
        <end position="155"/>
    </location>
</feature>
<dbReference type="GO" id="GO:0000127">
    <property type="term" value="C:transcription factor TFIIIC complex"/>
    <property type="evidence" value="ECO:0007669"/>
    <property type="project" value="InterPro"/>
</dbReference>